<keyword evidence="2" id="KW-0472">Membrane</keyword>
<keyword evidence="2" id="KW-0812">Transmembrane</keyword>
<dbReference type="EMBL" id="ML977012">
    <property type="protein sequence ID" value="KAF1952160.1"/>
    <property type="molecule type" value="Genomic_DNA"/>
</dbReference>
<evidence type="ECO:0000256" key="1">
    <source>
        <dbReference type="SAM" id="MobiDB-lite"/>
    </source>
</evidence>
<dbReference type="Proteomes" id="UP000800035">
    <property type="component" value="Unassembled WGS sequence"/>
</dbReference>
<reference evidence="3" key="1">
    <citation type="journal article" date="2020" name="Stud. Mycol.">
        <title>101 Dothideomycetes genomes: a test case for predicting lifestyles and emergence of pathogens.</title>
        <authorList>
            <person name="Haridas S."/>
            <person name="Albert R."/>
            <person name="Binder M."/>
            <person name="Bloem J."/>
            <person name="Labutti K."/>
            <person name="Salamov A."/>
            <person name="Andreopoulos B."/>
            <person name="Baker S."/>
            <person name="Barry K."/>
            <person name="Bills G."/>
            <person name="Bluhm B."/>
            <person name="Cannon C."/>
            <person name="Castanera R."/>
            <person name="Culley D."/>
            <person name="Daum C."/>
            <person name="Ezra D."/>
            <person name="Gonzalez J."/>
            <person name="Henrissat B."/>
            <person name="Kuo A."/>
            <person name="Liang C."/>
            <person name="Lipzen A."/>
            <person name="Lutzoni F."/>
            <person name="Magnuson J."/>
            <person name="Mondo S."/>
            <person name="Nolan M."/>
            <person name="Ohm R."/>
            <person name="Pangilinan J."/>
            <person name="Park H.-J."/>
            <person name="Ramirez L."/>
            <person name="Alfaro M."/>
            <person name="Sun H."/>
            <person name="Tritt A."/>
            <person name="Yoshinaga Y."/>
            <person name="Zwiers L.-H."/>
            <person name="Turgeon B."/>
            <person name="Goodwin S."/>
            <person name="Spatafora J."/>
            <person name="Crous P."/>
            <person name="Grigoriev I."/>
        </authorList>
    </citation>
    <scope>NUCLEOTIDE SEQUENCE</scope>
    <source>
        <strain evidence="3">CBS 675.92</strain>
    </source>
</reference>
<evidence type="ECO:0000313" key="3">
    <source>
        <dbReference type="EMBL" id="KAF1952160.1"/>
    </source>
</evidence>
<keyword evidence="2" id="KW-1133">Transmembrane helix</keyword>
<feature type="transmembrane region" description="Helical" evidence="2">
    <location>
        <begin position="93"/>
        <end position="114"/>
    </location>
</feature>
<organism evidence="3 4">
    <name type="scientific">Byssothecium circinans</name>
    <dbReference type="NCBI Taxonomy" id="147558"/>
    <lineage>
        <taxon>Eukaryota</taxon>
        <taxon>Fungi</taxon>
        <taxon>Dikarya</taxon>
        <taxon>Ascomycota</taxon>
        <taxon>Pezizomycotina</taxon>
        <taxon>Dothideomycetes</taxon>
        <taxon>Pleosporomycetidae</taxon>
        <taxon>Pleosporales</taxon>
        <taxon>Massarineae</taxon>
        <taxon>Massarinaceae</taxon>
        <taxon>Byssothecium</taxon>
    </lineage>
</organism>
<dbReference type="OrthoDB" id="10021397at2759"/>
<feature type="region of interest" description="Disordered" evidence="1">
    <location>
        <begin position="136"/>
        <end position="193"/>
    </location>
</feature>
<protein>
    <recommendedName>
        <fullName evidence="5">MFS general substrate transporter</fullName>
    </recommendedName>
</protein>
<proteinExistence type="predicted"/>
<feature type="compositionally biased region" description="Polar residues" evidence="1">
    <location>
        <begin position="152"/>
        <end position="186"/>
    </location>
</feature>
<accession>A0A6A5TJ29</accession>
<evidence type="ECO:0000256" key="2">
    <source>
        <dbReference type="SAM" id="Phobius"/>
    </source>
</evidence>
<dbReference type="AlphaFoldDB" id="A0A6A5TJ29"/>
<evidence type="ECO:0000313" key="4">
    <source>
        <dbReference type="Proteomes" id="UP000800035"/>
    </source>
</evidence>
<name>A0A6A5TJ29_9PLEO</name>
<evidence type="ECO:0008006" key="5">
    <source>
        <dbReference type="Google" id="ProtNLM"/>
    </source>
</evidence>
<sequence>MGYTIVSIKAADYVAEAISFMNCAQLGSTVIALTLASLIFQNVGYHNVKGALVGSNAHAGEIRAALGGVDSRILKEGLNAEMKLAVERGIVDALRWSFVIVLVASAFGVVTSLGMKREPLFKESGGEAAEVKEQVGMNNQICLPPKHRTKTADPSTSPTNLQSGLGTQQPNSRCLQPPKIQTQSPRAPSPTRALLQHISSPPRQHLRENPSHYLWCAPFILSCVSSQSHVPKNPPSNTSYTSP</sequence>
<keyword evidence="4" id="KW-1185">Reference proteome</keyword>
<gene>
    <name evidence="3" type="ORF">CC80DRAFT_495495</name>
</gene>